<evidence type="ECO:0000256" key="1">
    <source>
        <dbReference type="ARBA" id="ARBA00004071"/>
    </source>
</evidence>
<dbReference type="EMBL" id="SJPY01000006">
    <property type="protein sequence ID" value="TWU38896.1"/>
    <property type="molecule type" value="Genomic_DNA"/>
</dbReference>
<comment type="function">
    <text evidence="1">Alpha-L-fucosidase is responsible for hydrolyzing the alpha-1,6-linked fucose joined to the reducing-end N-acetylglucosamine of the carbohydrate moieties of glycoproteins.</text>
</comment>
<comment type="caution">
    <text evidence="10">The sequence shown here is derived from an EMBL/GenBank/DDBJ whole genome shotgun (WGS) entry which is preliminary data.</text>
</comment>
<dbReference type="InterPro" id="IPR057739">
    <property type="entry name" value="Glyco_hydro_29_N"/>
</dbReference>
<dbReference type="EC" id="3.2.1.51" evidence="3"/>
<protein>
    <recommendedName>
        <fullName evidence="3">alpha-L-fucosidase</fullName>
        <ecNumber evidence="3">3.2.1.51</ecNumber>
    </recommendedName>
</protein>
<dbReference type="InterPro" id="IPR016286">
    <property type="entry name" value="FUC_metazoa-typ"/>
</dbReference>
<feature type="signal peptide" evidence="8">
    <location>
        <begin position="1"/>
        <end position="19"/>
    </location>
</feature>
<reference evidence="10 11" key="1">
    <citation type="submission" date="2019-02" db="EMBL/GenBank/DDBJ databases">
        <title>Deep-cultivation of Planctomycetes and their phenomic and genomic characterization uncovers novel biology.</title>
        <authorList>
            <person name="Wiegand S."/>
            <person name="Jogler M."/>
            <person name="Boedeker C."/>
            <person name="Pinto D."/>
            <person name="Vollmers J."/>
            <person name="Rivas-Marin E."/>
            <person name="Kohn T."/>
            <person name="Peeters S.H."/>
            <person name="Heuer A."/>
            <person name="Rast P."/>
            <person name="Oberbeckmann S."/>
            <person name="Bunk B."/>
            <person name="Jeske O."/>
            <person name="Meyerdierks A."/>
            <person name="Storesund J.E."/>
            <person name="Kallscheuer N."/>
            <person name="Luecker S."/>
            <person name="Lage O.M."/>
            <person name="Pohl T."/>
            <person name="Merkel B.J."/>
            <person name="Hornburger P."/>
            <person name="Mueller R.-W."/>
            <person name="Bruemmer F."/>
            <person name="Labrenz M."/>
            <person name="Spormann A.M."/>
            <person name="Op Den Camp H."/>
            <person name="Overmann J."/>
            <person name="Amann R."/>
            <person name="Jetten M.S.M."/>
            <person name="Mascher T."/>
            <person name="Medema M.H."/>
            <person name="Devos D.P."/>
            <person name="Kaster A.-K."/>
            <person name="Ovreas L."/>
            <person name="Rohde M."/>
            <person name="Galperin M.Y."/>
            <person name="Jogler C."/>
        </authorList>
    </citation>
    <scope>NUCLEOTIDE SEQUENCE [LARGE SCALE GENOMIC DNA]</scope>
    <source>
        <strain evidence="10 11">Q31b</strain>
    </source>
</reference>
<keyword evidence="6" id="KW-0326">Glycosidase</keyword>
<accession>A0A5C6DV03</accession>
<keyword evidence="4 8" id="KW-0732">Signal</keyword>
<keyword evidence="11" id="KW-1185">Reference proteome</keyword>
<dbReference type="OrthoDB" id="9760597at2"/>
<dbReference type="PIRSF" id="PIRSF001092">
    <property type="entry name" value="Alpha-L-fucosidase"/>
    <property type="match status" value="1"/>
</dbReference>
<feature type="chain" id="PRO_5022911766" description="alpha-L-fucosidase" evidence="8">
    <location>
        <begin position="20"/>
        <end position="466"/>
    </location>
</feature>
<evidence type="ECO:0000256" key="2">
    <source>
        <dbReference type="ARBA" id="ARBA00007951"/>
    </source>
</evidence>
<dbReference type="GO" id="GO:0004560">
    <property type="term" value="F:alpha-L-fucosidase activity"/>
    <property type="evidence" value="ECO:0007669"/>
    <property type="project" value="InterPro"/>
</dbReference>
<dbReference type="PRINTS" id="PR00741">
    <property type="entry name" value="GLHYDRLASE29"/>
</dbReference>
<dbReference type="GO" id="GO:0005764">
    <property type="term" value="C:lysosome"/>
    <property type="evidence" value="ECO:0007669"/>
    <property type="project" value="TreeGrafter"/>
</dbReference>
<feature type="domain" description="Glycoside hydrolase family 29 N-terminal" evidence="9">
    <location>
        <begin position="31"/>
        <end position="366"/>
    </location>
</feature>
<dbReference type="SMART" id="SM00812">
    <property type="entry name" value="Alpha_L_fucos"/>
    <property type="match status" value="1"/>
</dbReference>
<dbReference type="InterPro" id="IPR000933">
    <property type="entry name" value="Glyco_hydro_29"/>
</dbReference>
<evidence type="ECO:0000259" key="9">
    <source>
        <dbReference type="Pfam" id="PF01120"/>
    </source>
</evidence>
<organism evidence="10 11">
    <name type="scientific">Novipirellula aureliae</name>
    <dbReference type="NCBI Taxonomy" id="2527966"/>
    <lineage>
        <taxon>Bacteria</taxon>
        <taxon>Pseudomonadati</taxon>
        <taxon>Planctomycetota</taxon>
        <taxon>Planctomycetia</taxon>
        <taxon>Pirellulales</taxon>
        <taxon>Pirellulaceae</taxon>
        <taxon>Novipirellula</taxon>
    </lineage>
</organism>
<evidence type="ECO:0000313" key="10">
    <source>
        <dbReference type="EMBL" id="TWU38896.1"/>
    </source>
</evidence>
<dbReference type="GO" id="GO:0016139">
    <property type="term" value="P:glycoside catabolic process"/>
    <property type="evidence" value="ECO:0007669"/>
    <property type="project" value="TreeGrafter"/>
</dbReference>
<proteinExistence type="inferred from homology"/>
<comment type="similarity">
    <text evidence="2">Belongs to the glycosyl hydrolase 29 family.</text>
</comment>
<evidence type="ECO:0000256" key="7">
    <source>
        <dbReference type="PIRSR" id="PIRSR001092-1"/>
    </source>
</evidence>
<gene>
    <name evidence="10" type="ORF">Q31b_39740</name>
</gene>
<evidence type="ECO:0000256" key="8">
    <source>
        <dbReference type="SAM" id="SignalP"/>
    </source>
</evidence>
<evidence type="ECO:0000313" key="11">
    <source>
        <dbReference type="Proteomes" id="UP000315471"/>
    </source>
</evidence>
<dbReference type="PANTHER" id="PTHR10030:SF37">
    <property type="entry name" value="ALPHA-L-FUCOSIDASE-RELATED"/>
    <property type="match status" value="1"/>
</dbReference>
<dbReference type="PANTHER" id="PTHR10030">
    <property type="entry name" value="ALPHA-L-FUCOSIDASE"/>
    <property type="match status" value="1"/>
</dbReference>
<dbReference type="RefSeq" id="WP_146601190.1">
    <property type="nucleotide sequence ID" value="NZ_SJPY01000006.1"/>
</dbReference>
<evidence type="ECO:0000256" key="6">
    <source>
        <dbReference type="ARBA" id="ARBA00023295"/>
    </source>
</evidence>
<dbReference type="Proteomes" id="UP000315471">
    <property type="component" value="Unassembled WGS sequence"/>
</dbReference>
<dbReference type="Pfam" id="PF01120">
    <property type="entry name" value="Alpha_L_fucos"/>
    <property type="match status" value="1"/>
</dbReference>
<dbReference type="InterPro" id="IPR017853">
    <property type="entry name" value="GH"/>
</dbReference>
<evidence type="ECO:0000256" key="4">
    <source>
        <dbReference type="ARBA" id="ARBA00022729"/>
    </source>
</evidence>
<dbReference type="GO" id="GO:0006004">
    <property type="term" value="P:fucose metabolic process"/>
    <property type="evidence" value="ECO:0007669"/>
    <property type="project" value="InterPro"/>
</dbReference>
<evidence type="ECO:0000256" key="3">
    <source>
        <dbReference type="ARBA" id="ARBA00012662"/>
    </source>
</evidence>
<dbReference type="AlphaFoldDB" id="A0A5C6DV03"/>
<dbReference type="SUPFAM" id="SSF51445">
    <property type="entry name" value="(Trans)glycosidases"/>
    <property type="match status" value="1"/>
</dbReference>
<keyword evidence="5" id="KW-0378">Hydrolase</keyword>
<evidence type="ECO:0000256" key="5">
    <source>
        <dbReference type="ARBA" id="ARBA00022801"/>
    </source>
</evidence>
<dbReference type="Gene3D" id="3.20.20.80">
    <property type="entry name" value="Glycosidases"/>
    <property type="match status" value="1"/>
</dbReference>
<name>A0A5C6DV03_9BACT</name>
<sequence length="466" mass="52803" precursor="true">MKIVFNLAFVLLFPMGCWAVDNLSHVPQINETQDERDKRMEWFRDAKFGLFVHWGPCSITQTEISWGRDAERTMDIRNGAKPSEQVERYGHDFYIPGDLYDSLYKYFNPVKFDADQWVQTARDAGMQYIVFTAKHHDGFSNYHTKLSDHSIANTPFQRDIVKELTDACHKVGMKVGLYYSTRDWYHSDYLVGDNVEYDTFYRGQVEELLTNYGDVDVIWFDHVGGRDWSKWKFDELFAMMYERNPDLIINDRGAKFCGPRTPEDKGPPTAEIETMTKGDFYTPEGRIGKMDIAKDWESCIHVGKGWSYRGEGGFKTPEECIQMLVSCTTGGGNLLLNFGPRPDGTFTDAETQVAMAMGQWLKTYGDAIYGTRGGPYRNGTWGGSCHKGDKLYLHVLEWPADGLVLDALPAKVLSARTLTDGKVTFSQSDKELAVNVASSDRETPVTVIELTLDQTLSPGTIVGSVR</sequence>
<feature type="site" description="May be important for catalysis" evidence="7">
    <location>
        <position position="299"/>
    </location>
</feature>